<protein>
    <submittedName>
        <fullName evidence="1">Uncharacterized protein</fullName>
    </submittedName>
</protein>
<dbReference type="RefSeq" id="XP_049178599.1">
    <property type="nucleotide sequence ID" value="XM_049325740.1"/>
</dbReference>
<accession>A0AAI9STQ9</accession>
<dbReference type="InterPro" id="IPR011990">
    <property type="entry name" value="TPR-like_helical_dom_sf"/>
</dbReference>
<evidence type="ECO:0000313" key="2">
    <source>
        <dbReference type="Proteomes" id="UP001202479"/>
    </source>
</evidence>
<proteinExistence type="predicted"/>
<dbReference type="AlphaFoldDB" id="A0AAI9STQ9"/>
<sequence length="734" mass="84519">MGLCWGARQYNSVVYNTVIRPRAKLFHQEALRLFHQESLLAQKVNERVSVKLYEKLTKHGQTTVKLRPMIEYAPLYSKMLTSGMEFRISDSIRIKGSKESLLLLLETATFHILCVIECLQRKQHIPEVHRLFFDRVVTKLGKPLNGSSDLNSLAREFAIAVAPALEEGVQCFSAITSRLEKFQNIDDLTNWIKIITAKSLFSGFSLVKDDIPAFVMYYLITRSPFFKEDYLLQFDMWINNIEYIAMQKRHQVSAIKTVIEHLVRHSFVFEPACLIPLIKHTFQVFHSKRAGIQIKLGSSYFNDLIWSLAISSIRHQSVNPMHIADAQKLLMAYTNIASKQGQGQAQGQAQGQGANENLSYRAYLGISIVMSRISREKGEKIFEAAQTKFAKDSKSNRDMVAYYISLIWHSKTLEEAVKNFQIGVVKYEQSSKLWLAFVQKLKSLNAMTENGAIAIFRKIIASKANVTSDLVTELLHPISDFRNFQEIYNATQQVFKGKDYLFLVKYMQLLQDNPQAIYNFNFPWNSEISCLQKSFACSDQHLAHLNGSIFCKSIQLTSSYLKSIFKINPKLVFRAYYSEILEKGHIPNASCLGTLIDTAIDLHDRIVESEEPIQQTAIGEFQRNVKTSHESFGIFPSDALWVKYINLLAKHNYVSELSKIMKWWLDIKFEPKKHTLLQLLAVLPTDFAERHIRHHEQANSKKDWDWPSMVEFEKHIHNRRDTSAYRHTAPSSLH</sequence>
<comment type="caution">
    <text evidence="1">The sequence shown here is derived from an EMBL/GenBank/DDBJ whole genome shotgun (WGS) entry which is preliminary data.</text>
</comment>
<evidence type="ECO:0000313" key="1">
    <source>
        <dbReference type="EMBL" id="KAI3402852.2"/>
    </source>
</evidence>
<keyword evidence="2" id="KW-1185">Reference proteome</keyword>
<dbReference type="EMBL" id="JAHUZD010000140">
    <property type="protein sequence ID" value="KAI3402852.2"/>
    <property type="molecule type" value="Genomic_DNA"/>
</dbReference>
<gene>
    <name evidence="1" type="ORF">KGF56_004313</name>
</gene>
<name>A0AAI9STQ9_9ASCO</name>
<organism evidence="1 2">
    <name type="scientific">Candida oxycetoniae</name>
    <dbReference type="NCBI Taxonomy" id="497107"/>
    <lineage>
        <taxon>Eukaryota</taxon>
        <taxon>Fungi</taxon>
        <taxon>Dikarya</taxon>
        <taxon>Ascomycota</taxon>
        <taxon>Saccharomycotina</taxon>
        <taxon>Pichiomycetes</taxon>
        <taxon>Debaryomycetaceae</taxon>
        <taxon>Candida/Lodderomyces clade</taxon>
        <taxon>Candida</taxon>
    </lineage>
</organism>
<dbReference type="Gene3D" id="1.25.40.10">
    <property type="entry name" value="Tetratricopeptide repeat domain"/>
    <property type="match status" value="1"/>
</dbReference>
<dbReference type="GeneID" id="73381928"/>
<reference evidence="1" key="1">
    <citation type="journal article" date="2022" name="DNA Res.">
        <title>Genome analysis of five recently described species of the CUG-Ser clade uncovers Candida theae as a new hybrid lineage with pathogenic potential in the Candida parapsilosis species complex.</title>
        <authorList>
            <person name="Mixao V."/>
            <person name="Del Olmo V."/>
            <person name="Hegedusova E."/>
            <person name="Saus E."/>
            <person name="Pryszcz L."/>
            <person name="Cillingova A."/>
            <person name="Nosek J."/>
            <person name="Gabaldon T."/>
        </authorList>
    </citation>
    <scope>NUCLEOTIDE SEQUENCE</scope>
    <source>
        <strain evidence="1">CBS 10844</strain>
    </source>
</reference>
<dbReference type="Proteomes" id="UP001202479">
    <property type="component" value="Unassembled WGS sequence"/>
</dbReference>